<dbReference type="InterPro" id="IPR006913">
    <property type="entry name" value="CENP-V/GFA"/>
</dbReference>
<evidence type="ECO:0000256" key="3">
    <source>
        <dbReference type="ARBA" id="ARBA00022833"/>
    </source>
</evidence>
<comment type="similarity">
    <text evidence="1">Belongs to the Gfa family.</text>
</comment>
<dbReference type="PROSITE" id="PS51891">
    <property type="entry name" value="CENP_V_GFA"/>
    <property type="match status" value="1"/>
</dbReference>
<organism evidence="6">
    <name type="scientific">bioreactor metagenome</name>
    <dbReference type="NCBI Taxonomy" id="1076179"/>
    <lineage>
        <taxon>unclassified sequences</taxon>
        <taxon>metagenomes</taxon>
        <taxon>ecological metagenomes</taxon>
    </lineage>
</organism>
<feature type="domain" description="CENP-V/GFA" evidence="5">
    <location>
        <begin position="16"/>
        <end position="132"/>
    </location>
</feature>
<keyword evidence="3" id="KW-0862">Zinc</keyword>
<evidence type="ECO:0000256" key="4">
    <source>
        <dbReference type="ARBA" id="ARBA00023239"/>
    </source>
</evidence>
<protein>
    <recommendedName>
        <fullName evidence="5">CENP-V/GFA domain-containing protein</fullName>
    </recommendedName>
</protein>
<gene>
    <name evidence="6" type="ORF">SDC9_148784</name>
</gene>
<keyword evidence="2" id="KW-0479">Metal-binding</keyword>
<dbReference type="SUPFAM" id="SSF51316">
    <property type="entry name" value="Mss4-like"/>
    <property type="match status" value="1"/>
</dbReference>
<evidence type="ECO:0000313" key="6">
    <source>
        <dbReference type="EMBL" id="MPN01574.1"/>
    </source>
</evidence>
<evidence type="ECO:0000256" key="1">
    <source>
        <dbReference type="ARBA" id="ARBA00005495"/>
    </source>
</evidence>
<dbReference type="GO" id="GO:0016846">
    <property type="term" value="F:carbon-sulfur lyase activity"/>
    <property type="evidence" value="ECO:0007669"/>
    <property type="project" value="InterPro"/>
</dbReference>
<sequence>MHIVASVIVIEILMEYFGSCLCKGIKFKIVGGFESFYLCHCRYCRKDTGSAHAANLFSTSAKIEWLKSETEIKTYQPPKSSHVKAFCANCGSALPNLQMDNKLLVVPAGCLDTELLKIPDAHIFVSNKANWDESLEKVKKFERLP</sequence>
<dbReference type="AlphaFoldDB" id="A0A645ELL8"/>
<dbReference type="Gene3D" id="3.90.1590.10">
    <property type="entry name" value="glutathione-dependent formaldehyde- activating enzyme (gfa)"/>
    <property type="match status" value="1"/>
</dbReference>
<comment type="caution">
    <text evidence="6">The sequence shown here is derived from an EMBL/GenBank/DDBJ whole genome shotgun (WGS) entry which is preliminary data.</text>
</comment>
<keyword evidence="4" id="KW-0456">Lyase</keyword>
<dbReference type="GO" id="GO:0046872">
    <property type="term" value="F:metal ion binding"/>
    <property type="evidence" value="ECO:0007669"/>
    <property type="project" value="UniProtKB-KW"/>
</dbReference>
<dbReference type="InterPro" id="IPR011057">
    <property type="entry name" value="Mss4-like_sf"/>
</dbReference>
<reference evidence="6" key="1">
    <citation type="submission" date="2019-08" db="EMBL/GenBank/DDBJ databases">
        <authorList>
            <person name="Kucharzyk K."/>
            <person name="Murdoch R.W."/>
            <person name="Higgins S."/>
            <person name="Loffler F."/>
        </authorList>
    </citation>
    <scope>NUCLEOTIDE SEQUENCE</scope>
</reference>
<name>A0A645ELL8_9ZZZZ</name>
<evidence type="ECO:0000259" key="5">
    <source>
        <dbReference type="PROSITE" id="PS51891"/>
    </source>
</evidence>
<dbReference type="PANTHER" id="PTHR33337:SF40">
    <property type="entry name" value="CENP-V_GFA DOMAIN-CONTAINING PROTEIN-RELATED"/>
    <property type="match status" value="1"/>
</dbReference>
<dbReference type="EMBL" id="VSSQ01047567">
    <property type="protein sequence ID" value="MPN01574.1"/>
    <property type="molecule type" value="Genomic_DNA"/>
</dbReference>
<evidence type="ECO:0000256" key="2">
    <source>
        <dbReference type="ARBA" id="ARBA00022723"/>
    </source>
</evidence>
<dbReference type="PANTHER" id="PTHR33337">
    <property type="entry name" value="GFA DOMAIN-CONTAINING PROTEIN"/>
    <property type="match status" value="1"/>
</dbReference>
<dbReference type="Pfam" id="PF04828">
    <property type="entry name" value="GFA"/>
    <property type="match status" value="1"/>
</dbReference>
<proteinExistence type="inferred from homology"/>
<accession>A0A645ELL8</accession>